<comment type="caution">
    <text evidence="2">The sequence shown here is derived from an EMBL/GenBank/DDBJ whole genome shotgun (WGS) entry which is preliminary data.</text>
</comment>
<evidence type="ECO:0000313" key="2">
    <source>
        <dbReference type="EMBL" id="ODM94894.1"/>
    </source>
</evidence>
<name>A0A1D2MQ02_ORCCI</name>
<protein>
    <submittedName>
        <fullName evidence="2">Protein Skeletor, isoforms D/E</fullName>
    </submittedName>
</protein>
<dbReference type="InterPro" id="IPR019545">
    <property type="entry name" value="DM13_domain"/>
</dbReference>
<sequence length="298" mass="33633">MKLLRMLQQPKRKAIKDSLLQSVFKRSDKMLRKSLQAVTILVAVMTTCLYTVDADYPSTDDLTKYCNENSNDEYNYKEFEVGWLKEGTKEHSIKGKVFILDKYRFKIYNFTYDGEAPSTYVLAMKKGTTGFYPAGGYTLYISGIDENGKVKYTCINLADPAYRFGNLSLTVSLPAGVDETVTTRDIRAISIFSYEFCTNFRSREFPELPESGWNAVLGHFTPYCPVKSGGKVNNSQLVADIKEVCDENERGGGGFPLDICSGVASLANLCYNLVLILSVHFMCKIVYALYYELCVMYI</sequence>
<evidence type="ECO:0000259" key="1">
    <source>
        <dbReference type="PROSITE" id="PS51549"/>
    </source>
</evidence>
<proteinExistence type="predicted"/>
<dbReference type="EMBL" id="LJIJ01000735">
    <property type="protein sequence ID" value="ODM94894.1"/>
    <property type="molecule type" value="Genomic_DNA"/>
</dbReference>
<dbReference type="AlphaFoldDB" id="A0A1D2MQ02"/>
<keyword evidence="3" id="KW-1185">Reference proteome</keyword>
<organism evidence="2 3">
    <name type="scientific">Orchesella cincta</name>
    <name type="common">Springtail</name>
    <name type="synonym">Podura cincta</name>
    <dbReference type="NCBI Taxonomy" id="48709"/>
    <lineage>
        <taxon>Eukaryota</taxon>
        <taxon>Metazoa</taxon>
        <taxon>Ecdysozoa</taxon>
        <taxon>Arthropoda</taxon>
        <taxon>Hexapoda</taxon>
        <taxon>Collembola</taxon>
        <taxon>Entomobryomorpha</taxon>
        <taxon>Entomobryoidea</taxon>
        <taxon>Orchesellidae</taxon>
        <taxon>Orchesellinae</taxon>
        <taxon>Orchesella</taxon>
    </lineage>
</organism>
<dbReference type="PROSITE" id="PS51549">
    <property type="entry name" value="DM13"/>
    <property type="match status" value="1"/>
</dbReference>
<feature type="domain" description="DM13" evidence="1">
    <location>
        <begin position="77"/>
        <end position="206"/>
    </location>
</feature>
<accession>A0A1D2MQ02</accession>
<reference evidence="2 3" key="1">
    <citation type="journal article" date="2016" name="Genome Biol. Evol.">
        <title>Gene Family Evolution Reflects Adaptation to Soil Environmental Stressors in the Genome of the Collembolan Orchesella cincta.</title>
        <authorList>
            <person name="Faddeeva-Vakhrusheva A."/>
            <person name="Derks M.F."/>
            <person name="Anvar S.Y."/>
            <person name="Agamennone V."/>
            <person name="Suring W."/>
            <person name="Smit S."/>
            <person name="van Straalen N.M."/>
            <person name="Roelofs D."/>
        </authorList>
    </citation>
    <scope>NUCLEOTIDE SEQUENCE [LARGE SCALE GENOMIC DNA]</scope>
    <source>
        <tissue evidence="2">Mixed pool</tissue>
    </source>
</reference>
<dbReference type="Proteomes" id="UP000094527">
    <property type="component" value="Unassembled WGS sequence"/>
</dbReference>
<dbReference type="SMART" id="SM00686">
    <property type="entry name" value="DM13"/>
    <property type="match status" value="1"/>
</dbReference>
<evidence type="ECO:0000313" key="3">
    <source>
        <dbReference type="Proteomes" id="UP000094527"/>
    </source>
</evidence>
<gene>
    <name evidence="2" type="ORF">Ocin01_11789</name>
</gene>